<sequence>MPLSEGPRRRAGGPELRETCAPDGWSSSVFRAASRTPPVTPLTRRSGAEKWAMPANELWPPAPSRPSSLIELAAPQRFYFLLPRDSRFIDPVNDGSDAVDGGWMDCRRALDSFSSLNPPLEQRGSVRVTGGDPHDCVSPALHTRARTPPTAPPVRRSTETTRRRFRGLRDHQEEVQGTQRPPGGGSEASETTRRRFRGLRDHQEELQRPPGSGADDVTLKEPVRLSLGGVTPSGL</sequence>
<name>A0A4Z2FIH2_9TELE</name>
<reference evidence="2 3" key="1">
    <citation type="submission" date="2019-03" db="EMBL/GenBank/DDBJ databases">
        <title>First draft genome of Liparis tanakae, snailfish: a comprehensive survey of snailfish specific genes.</title>
        <authorList>
            <person name="Kim W."/>
            <person name="Song I."/>
            <person name="Jeong J.-H."/>
            <person name="Kim D."/>
            <person name="Kim S."/>
            <person name="Ryu S."/>
            <person name="Song J.Y."/>
            <person name="Lee S.K."/>
        </authorList>
    </citation>
    <scope>NUCLEOTIDE SEQUENCE [LARGE SCALE GENOMIC DNA]</scope>
    <source>
        <tissue evidence="2">Muscle</tissue>
    </source>
</reference>
<evidence type="ECO:0000313" key="3">
    <source>
        <dbReference type="Proteomes" id="UP000314294"/>
    </source>
</evidence>
<comment type="caution">
    <text evidence="2">The sequence shown here is derived from an EMBL/GenBank/DDBJ whole genome shotgun (WGS) entry which is preliminary data.</text>
</comment>
<feature type="region of interest" description="Disordered" evidence="1">
    <location>
        <begin position="1"/>
        <end position="20"/>
    </location>
</feature>
<gene>
    <name evidence="2" type="ORF">EYF80_048832</name>
</gene>
<proteinExistence type="predicted"/>
<accession>A0A4Z2FIH2</accession>
<feature type="compositionally biased region" description="Basic and acidic residues" evidence="1">
    <location>
        <begin position="190"/>
        <end position="207"/>
    </location>
</feature>
<keyword evidence="3" id="KW-1185">Reference proteome</keyword>
<dbReference type="Proteomes" id="UP000314294">
    <property type="component" value="Unassembled WGS sequence"/>
</dbReference>
<feature type="region of interest" description="Disordered" evidence="1">
    <location>
        <begin position="118"/>
        <end position="235"/>
    </location>
</feature>
<organism evidence="2 3">
    <name type="scientific">Liparis tanakae</name>
    <name type="common">Tanaka's snailfish</name>
    <dbReference type="NCBI Taxonomy" id="230148"/>
    <lineage>
        <taxon>Eukaryota</taxon>
        <taxon>Metazoa</taxon>
        <taxon>Chordata</taxon>
        <taxon>Craniata</taxon>
        <taxon>Vertebrata</taxon>
        <taxon>Euteleostomi</taxon>
        <taxon>Actinopterygii</taxon>
        <taxon>Neopterygii</taxon>
        <taxon>Teleostei</taxon>
        <taxon>Neoteleostei</taxon>
        <taxon>Acanthomorphata</taxon>
        <taxon>Eupercaria</taxon>
        <taxon>Perciformes</taxon>
        <taxon>Cottioidei</taxon>
        <taxon>Cottales</taxon>
        <taxon>Liparidae</taxon>
        <taxon>Liparis</taxon>
    </lineage>
</organism>
<protein>
    <submittedName>
        <fullName evidence="2">Uncharacterized protein</fullName>
    </submittedName>
</protein>
<evidence type="ECO:0000256" key="1">
    <source>
        <dbReference type="SAM" id="MobiDB-lite"/>
    </source>
</evidence>
<evidence type="ECO:0000313" key="2">
    <source>
        <dbReference type="EMBL" id="TNN40996.1"/>
    </source>
</evidence>
<dbReference type="EMBL" id="SRLO01001142">
    <property type="protein sequence ID" value="TNN40996.1"/>
    <property type="molecule type" value="Genomic_DNA"/>
</dbReference>
<dbReference type="AlphaFoldDB" id="A0A4Z2FIH2"/>
<feature type="compositionally biased region" description="Basic and acidic residues" evidence="1">
    <location>
        <begin position="156"/>
        <end position="174"/>
    </location>
</feature>